<feature type="region of interest" description="N-terminal hotdog fold" evidence="9">
    <location>
        <begin position="1002"/>
        <end position="1125"/>
    </location>
</feature>
<proteinExistence type="predicted"/>
<dbReference type="InterPro" id="IPR020806">
    <property type="entry name" value="PKS_PP-bd"/>
</dbReference>
<dbReference type="InterPro" id="IPR049900">
    <property type="entry name" value="PKS_mFAS_DH"/>
</dbReference>
<dbReference type="InterPro" id="IPR018201">
    <property type="entry name" value="Ketoacyl_synth_AS"/>
</dbReference>
<keyword evidence="8" id="KW-0012">Acyltransferase</keyword>
<evidence type="ECO:0000313" key="14">
    <source>
        <dbReference type="EMBL" id="BAT51067.1"/>
    </source>
</evidence>
<dbReference type="GO" id="GO:0031177">
    <property type="term" value="F:phosphopantetheine binding"/>
    <property type="evidence" value="ECO:0007669"/>
    <property type="project" value="InterPro"/>
</dbReference>
<dbReference type="Pfam" id="PF02801">
    <property type="entry name" value="Ketoacyl-synt_C"/>
    <property type="match status" value="1"/>
</dbReference>
<dbReference type="InterPro" id="IPR042104">
    <property type="entry name" value="PKS_dehydratase_sf"/>
</dbReference>
<dbReference type="InterPro" id="IPR014031">
    <property type="entry name" value="Ketoacyl_synth_C"/>
</dbReference>
<dbReference type="InterPro" id="IPR016036">
    <property type="entry name" value="Malonyl_transacylase_ACP-bd"/>
</dbReference>
<dbReference type="Pfam" id="PF07993">
    <property type="entry name" value="NAD_binding_4"/>
    <property type="match status" value="1"/>
</dbReference>
<dbReference type="InterPro" id="IPR013968">
    <property type="entry name" value="PKS_KR"/>
</dbReference>
<dbReference type="InterPro" id="IPR020841">
    <property type="entry name" value="PKS_Beta-ketoAc_synthase_dom"/>
</dbReference>
<dbReference type="InterPro" id="IPR015083">
    <property type="entry name" value="NorB/c/GfsB-D-like_docking"/>
</dbReference>
<keyword evidence="6" id="KW-0045">Antibiotic biosynthesis</keyword>
<dbReference type="CDD" id="cd00833">
    <property type="entry name" value="PKS"/>
    <property type="match status" value="1"/>
</dbReference>
<evidence type="ECO:0000256" key="3">
    <source>
        <dbReference type="ARBA" id="ARBA00022450"/>
    </source>
</evidence>
<sequence>MRAPARTEERRTSMAIASGDRAQRDSDAAKGSDATGQTSEQKLVDYLKWVTADLHKARQRITELENSRNEPIAIVGMACRYPGGVSSPGDLWRLVRDGVDGITPWPTDRGWDVENIYDPEPGKAGKSYTREGGFLEGATRFDAAFFGISPREALGMDPQQRVLLEVAWEALENAGLDPAALRGSRTGVFAGLVEQSYLDREGPEELEGYLMTSKLSSVASGRIAYTFGFEGPAVSMDTACSSSLVALHMAVRSLRSGESTLALAGGVTVSGSPNGFVDFSRQRGLSADGRCRSFSDDADGTGWSEGVGLLVVERLSDAVRNGHRVLALVRGTAVNQDGASNGLTAPNGPSQERVIRAALADAGLTVNDVDAVEAHGTGTRLGDPIEAHALLATYGQGRPEGRPLYLGSLKSNIGHSVAAAGVGGIIKMIEAMRHGVLPKTLHADKPSSHIDWDAGAVELLTRARDWPEAEGRPRRAGVSAFGVSGTNAHVVIEEAPEPTPVEEGAQSGAGVEGAQSGAGMEGAQSGRGVKGAQSGPAHAVLPVVPWVLSGKTEQAVRDQATRLLTYVERYPEVPVTDVGHALATERVAFDHRAVVTGTDRAELTDALGALTAGTTRPTTTHPAPTTAFLFTGQGAQRIGMGQTLYDAFPAYAEAFDQVTAALDPHLPHPLHDVIREGTHLDDTQYTQPALFAVEVALSHLLQTWGITPDHLAGHSIGELTAAHIAGVFSLEDAAKLVTARARLMQSATPGGAMAAVQADEEEVAKAIAAEDGAIAVAALNSPTSTVISGDVQIVDRQVALWRERGRRATRLTVSHAFHSPHMDGILDAFQEIAATVTYHPPRIPLVSTLTGELATTEQLTSAHYWTQQIRGAVRFTDAVTTLHGSGTTNYVEIGPDSVLTTLARNTLDEAVTAAPLRRDHDEAETLVQAVGALHAHGVRVDWARLFAGSGTDTSTGSDTSAGTLRAAIPPLPTYAFQHQYYWIKSAAGASDAAGLGLELGGHPVFGARVERADGTGVLLTGRVSARSHPWPARHPLHGAPAVPPEALVDALVRVGDELGASAVQSLVLHTPPALPEDGRLVLQLSVEEPGATPDRSFTLHARPEGADLPWTLWATGRLAPGLARAPFGPVTWPPAEATAVPLGERDAARGITGVWRLGDEVFADVVLDEALHGEAADFGLHPALLNSALRAAGTGADAAQDEGTLAVEWSGFQLFATGATAVRAHVVRAGEDTVAVRLADRAGQAVAVARGVTSRPLDAGLVRDALVRDADNLFVVDWRTAALPAPDESPAFAFLGANGSGTTLDEAAALAERGEIDAVVFREPGPDGPVGEVVPALHARTRALLDLVRRWMAEDGAGTVPLVVVSRNAVATGGEPAVDPVGAAVWGLLRSAQSESPGRVVLVDVDSDDAGALADPLSRAVASGAAQAAIRGGQVLLPGVARAPRPVDGTARSGSWNPDGTVLVTGGTGSLGALFARHLAREHGVRHLLLVSRRGPDAPGAEALRAELAGLGTASTIVAADAADPAALAGVLDAVPAGLPLTGVVHLAGVIDDGLVADLTPERLDAVLAPKADTAWYLHELTRNLDLSAFVLFSSIAGVIGGAGQGNYAAANAFLDGLAALRAAEGLPATSVAWGLWAQPSGITGDLDEADIARITRAGFGAITVDQGPRLLDRVLALPHPAPVVTPLDVAAMRERPAQVPALLASLVRRPVRRVANNSGRTVGELAQRLAGADASTQLALVLEAVLEGAAAVLGHGDPSSFGSEQPFTGLGFDSLTSVELRNRLAAELGLRLPATLVFDHPTPRRLAEFLRDALVGGPDGDEGGTAAADPAREYAAEIVLDEAIRPADEVLHQVEDPAEVFLTGATGFLGAFLLRDLLRGTRATLHCLVRARDAADGLRRLRENLEYYRVWDEVDPARLEIVVGDLAEPLFGLSEEEFDDLARRVDVVYHGGAKVHWLHPFSSLKAANVGGTREVLRLAARHRTVPVHYLSTTGVFATDRAENSPLRADDPTGPAEALPSGYLRSKWVAEQVVGIARDRGLPVSVYRVDVVSGDQVNGACQMRDFVWLSLRGLIQAGAYPAGLAAAVPLTPVDYVSSAVVALSTSAGTGSGTFHLYNQSHMTFADFITELRATGYPLKEVEWDAWSTLVRSDPDNVMLPLLEAFEMMAKSEGTFYPPVDTSVAELALAGPGVECPEMEPELFRRYVAFFREAGFLPPVNEDARPAA</sequence>
<dbReference type="Gene3D" id="3.40.50.720">
    <property type="entry name" value="NAD(P)-binding Rossmann-like Domain"/>
    <property type="match status" value="2"/>
</dbReference>
<dbReference type="InterPro" id="IPR014043">
    <property type="entry name" value="Acyl_transferase_dom"/>
</dbReference>
<dbReference type="SMART" id="SM01294">
    <property type="entry name" value="PKS_PP_betabranch"/>
    <property type="match status" value="1"/>
</dbReference>
<dbReference type="Pfam" id="PF00550">
    <property type="entry name" value="PP-binding"/>
    <property type="match status" value="1"/>
</dbReference>
<dbReference type="SMART" id="SM00822">
    <property type="entry name" value="PKS_KR"/>
    <property type="match status" value="1"/>
</dbReference>
<name>A0A0S3P5H5_9ACTN</name>
<dbReference type="InterPro" id="IPR010080">
    <property type="entry name" value="Thioester_reductase-like_dom"/>
</dbReference>
<dbReference type="Gene3D" id="3.40.366.10">
    <property type="entry name" value="Malonyl-Coenzyme A Acyl Carrier Protein, domain 2"/>
    <property type="match status" value="1"/>
</dbReference>
<dbReference type="Pfam" id="PF14765">
    <property type="entry name" value="PS-DH"/>
    <property type="match status" value="1"/>
</dbReference>
<dbReference type="PROSITE" id="PS52004">
    <property type="entry name" value="KS3_2"/>
    <property type="match status" value="1"/>
</dbReference>
<dbReference type="PROSITE" id="PS00012">
    <property type="entry name" value="PHOSPHOPANTETHEINE"/>
    <property type="match status" value="1"/>
</dbReference>
<evidence type="ECO:0000259" key="11">
    <source>
        <dbReference type="PROSITE" id="PS50075"/>
    </source>
</evidence>
<dbReference type="SUPFAM" id="SSF51735">
    <property type="entry name" value="NAD(P)-binding Rossmann-fold domains"/>
    <property type="match status" value="3"/>
</dbReference>
<dbReference type="GO" id="GO:0033068">
    <property type="term" value="P:macrolide biosynthetic process"/>
    <property type="evidence" value="ECO:0007669"/>
    <property type="project" value="UniProtKB-ARBA"/>
</dbReference>
<dbReference type="InterPro" id="IPR036736">
    <property type="entry name" value="ACP-like_sf"/>
</dbReference>
<dbReference type="SMART" id="SM00825">
    <property type="entry name" value="PKS_KS"/>
    <property type="match status" value="1"/>
</dbReference>
<dbReference type="Gene3D" id="1.10.1200.10">
    <property type="entry name" value="ACP-like"/>
    <property type="match status" value="1"/>
</dbReference>
<evidence type="ECO:0000256" key="8">
    <source>
        <dbReference type="ARBA" id="ARBA00023315"/>
    </source>
</evidence>
<dbReference type="InterPro" id="IPR036291">
    <property type="entry name" value="NAD(P)-bd_dom_sf"/>
</dbReference>
<dbReference type="Pfam" id="PF08659">
    <property type="entry name" value="KR"/>
    <property type="match status" value="1"/>
</dbReference>
<feature type="domain" description="Ketosynthase family 3 (KS3)" evidence="12">
    <location>
        <begin position="69"/>
        <end position="494"/>
    </location>
</feature>
<dbReference type="Pfam" id="PF21089">
    <property type="entry name" value="PKS_DH_N"/>
    <property type="match status" value="1"/>
</dbReference>
<comment type="pathway">
    <text evidence="2">Antibiotic biosynthesis.</text>
</comment>
<dbReference type="Pfam" id="PF00109">
    <property type="entry name" value="ketoacyl-synt"/>
    <property type="match status" value="1"/>
</dbReference>
<keyword evidence="3" id="KW-0596">Phosphopantetheine</keyword>
<dbReference type="SMART" id="SM00826">
    <property type="entry name" value="PKS_DH"/>
    <property type="match status" value="1"/>
</dbReference>
<feature type="compositionally biased region" description="Basic and acidic residues" evidence="10">
    <location>
        <begin position="1"/>
        <end position="12"/>
    </location>
</feature>
<dbReference type="PROSITE" id="PS50075">
    <property type="entry name" value="CARRIER"/>
    <property type="match status" value="1"/>
</dbReference>
<dbReference type="InterPro" id="IPR020807">
    <property type="entry name" value="PKS_DH"/>
</dbReference>
<dbReference type="PROSITE" id="PS00606">
    <property type="entry name" value="KS3_1"/>
    <property type="match status" value="1"/>
</dbReference>
<feature type="region of interest" description="Disordered" evidence="10">
    <location>
        <begin position="1"/>
        <end position="38"/>
    </location>
</feature>
<evidence type="ECO:0000256" key="5">
    <source>
        <dbReference type="ARBA" id="ARBA00022679"/>
    </source>
</evidence>
<evidence type="ECO:0000256" key="6">
    <source>
        <dbReference type="ARBA" id="ARBA00023194"/>
    </source>
</evidence>
<keyword evidence="4" id="KW-0597">Phosphoprotein</keyword>
<evidence type="ECO:0000256" key="10">
    <source>
        <dbReference type="SAM" id="MobiDB-lite"/>
    </source>
</evidence>
<dbReference type="CDD" id="cd08956">
    <property type="entry name" value="KR_3_FAS_SDR_x"/>
    <property type="match status" value="1"/>
</dbReference>
<keyword evidence="7" id="KW-0511">Multifunctional enzyme</keyword>
<dbReference type="FunFam" id="3.40.47.10:FF:000019">
    <property type="entry name" value="Polyketide synthase type I"/>
    <property type="match status" value="1"/>
</dbReference>
<evidence type="ECO:0000256" key="4">
    <source>
        <dbReference type="ARBA" id="ARBA00022553"/>
    </source>
</evidence>
<evidence type="ECO:0000259" key="12">
    <source>
        <dbReference type="PROSITE" id="PS52004"/>
    </source>
</evidence>
<accession>A0A0S3P5H5</accession>
<dbReference type="InterPro" id="IPR055123">
    <property type="entry name" value="SpnB-like_Rossmann"/>
</dbReference>
<dbReference type="Pfam" id="PF08990">
    <property type="entry name" value="Docking"/>
    <property type="match status" value="1"/>
</dbReference>
<dbReference type="CDD" id="cd05235">
    <property type="entry name" value="SDR_e1"/>
    <property type="match status" value="1"/>
</dbReference>
<dbReference type="Gene3D" id="3.30.70.3290">
    <property type="match status" value="1"/>
</dbReference>
<evidence type="ECO:0000256" key="9">
    <source>
        <dbReference type="PROSITE-ProRule" id="PRU01363"/>
    </source>
</evidence>
<dbReference type="NCBIfam" id="TIGR01746">
    <property type="entry name" value="Thioester-redct"/>
    <property type="match status" value="1"/>
</dbReference>
<organism evidence="14">
    <name type="scientific">Streptomyces sp. MSC090213JE08</name>
    <dbReference type="NCBI Taxonomy" id="1670457"/>
    <lineage>
        <taxon>Bacteria</taxon>
        <taxon>Bacillati</taxon>
        <taxon>Actinomycetota</taxon>
        <taxon>Actinomycetes</taxon>
        <taxon>Kitasatosporales</taxon>
        <taxon>Streptomycetaceae</taxon>
        <taxon>Streptomyces</taxon>
    </lineage>
</organism>
<dbReference type="SMART" id="SM00827">
    <property type="entry name" value="PKS_AT"/>
    <property type="match status" value="1"/>
</dbReference>
<dbReference type="FunFam" id="1.10.1200.10:FF:000007">
    <property type="entry name" value="Probable polyketide synthase pks17"/>
    <property type="match status" value="1"/>
</dbReference>
<dbReference type="PROSITE" id="PS52019">
    <property type="entry name" value="PKS_MFAS_DH"/>
    <property type="match status" value="1"/>
</dbReference>
<dbReference type="InterPro" id="IPR013120">
    <property type="entry name" value="FAR_NAD-bd"/>
</dbReference>
<dbReference type="PANTHER" id="PTHR43775:SF51">
    <property type="entry name" value="INACTIVE PHENOLPHTHIOCEROL SYNTHESIS POLYKETIDE SYNTHASE TYPE I PKS1-RELATED"/>
    <property type="match status" value="1"/>
</dbReference>
<comment type="caution">
    <text evidence="9">Lacks conserved residue(s) required for the propagation of feature annotation.</text>
</comment>
<protein>
    <submittedName>
        <fullName evidence="14">Type I polyketide synthase</fullName>
    </submittedName>
</protein>
<evidence type="ECO:0000259" key="13">
    <source>
        <dbReference type="PROSITE" id="PS52019"/>
    </source>
</evidence>
<dbReference type="InterPro" id="IPR050091">
    <property type="entry name" value="PKS_NRPS_Biosynth_Enz"/>
</dbReference>
<dbReference type="SUPFAM" id="SSF53901">
    <property type="entry name" value="Thiolase-like"/>
    <property type="match status" value="1"/>
</dbReference>
<dbReference type="InterPro" id="IPR009081">
    <property type="entry name" value="PP-bd_ACP"/>
</dbReference>
<dbReference type="Pfam" id="PF00698">
    <property type="entry name" value="Acyl_transf_1"/>
    <property type="match status" value="1"/>
</dbReference>
<dbReference type="InterPro" id="IPR049552">
    <property type="entry name" value="PKS_DH_N"/>
</dbReference>
<dbReference type="SUPFAM" id="SSF52151">
    <property type="entry name" value="FabD/lysophospholipase-like"/>
    <property type="match status" value="1"/>
</dbReference>
<dbReference type="SMART" id="SM00823">
    <property type="entry name" value="PKS_PP"/>
    <property type="match status" value="1"/>
</dbReference>
<dbReference type="EMBL" id="LC061217">
    <property type="protein sequence ID" value="BAT51067.1"/>
    <property type="molecule type" value="Genomic_DNA"/>
</dbReference>
<dbReference type="Pfam" id="PF22621">
    <property type="entry name" value="CurL-like_PKS_C"/>
    <property type="match status" value="1"/>
</dbReference>
<feature type="region of interest" description="Disordered" evidence="10">
    <location>
        <begin position="497"/>
        <end position="534"/>
    </location>
</feature>
<dbReference type="Pfam" id="PF22953">
    <property type="entry name" value="SpnB_Rossmann"/>
    <property type="match status" value="1"/>
</dbReference>
<dbReference type="GO" id="GO:0006633">
    <property type="term" value="P:fatty acid biosynthetic process"/>
    <property type="evidence" value="ECO:0007669"/>
    <property type="project" value="InterPro"/>
</dbReference>
<dbReference type="InterPro" id="IPR016035">
    <property type="entry name" value="Acyl_Trfase/lysoPLipase"/>
</dbReference>
<evidence type="ECO:0000256" key="1">
    <source>
        <dbReference type="ARBA" id="ARBA00001957"/>
    </source>
</evidence>
<comment type="cofactor">
    <cofactor evidence="1">
        <name>pantetheine 4'-phosphate</name>
        <dbReference type="ChEBI" id="CHEBI:47942"/>
    </cofactor>
</comment>
<dbReference type="InterPro" id="IPR049551">
    <property type="entry name" value="PKS_DH_C"/>
</dbReference>
<dbReference type="InterPro" id="IPR016039">
    <property type="entry name" value="Thiolase-like"/>
</dbReference>
<dbReference type="GO" id="GO:0004312">
    <property type="term" value="F:fatty acid synthase activity"/>
    <property type="evidence" value="ECO:0007669"/>
    <property type="project" value="TreeGrafter"/>
</dbReference>
<dbReference type="SUPFAM" id="SSF47336">
    <property type="entry name" value="ACP-like"/>
    <property type="match status" value="1"/>
</dbReference>
<dbReference type="InterPro" id="IPR001227">
    <property type="entry name" value="Ac_transferase_dom_sf"/>
</dbReference>
<dbReference type="InterPro" id="IPR006162">
    <property type="entry name" value="Ppantetheine_attach_site"/>
</dbReference>
<dbReference type="Gene3D" id="3.10.129.110">
    <property type="entry name" value="Polyketide synthase dehydratase"/>
    <property type="match status" value="1"/>
</dbReference>
<dbReference type="GO" id="GO:0004315">
    <property type="term" value="F:3-oxoacyl-[acyl-carrier-protein] synthase activity"/>
    <property type="evidence" value="ECO:0007669"/>
    <property type="project" value="InterPro"/>
</dbReference>
<feature type="region of interest" description="C-terminal hotdog fold" evidence="9">
    <location>
        <begin position="1135"/>
        <end position="1263"/>
    </location>
</feature>
<feature type="domain" description="Carrier" evidence="11">
    <location>
        <begin position="1740"/>
        <end position="1815"/>
    </location>
</feature>
<dbReference type="InterPro" id="IPR014030">
    <property type="entry name" value="Ketoacyl_synth_N"/>
</dbReference>
<keyword evidence="5" id="KW-0808">Transferase</keyword>
<reference evidence="14" key="1">
    <citation type="journal article" date="2015" name="ChemBioChem">
        <title>Identification and Characterization of the Streptazone?E Biosynthetic Gene Cluster in Streptomyces sp. MSC090213JE08.</title>
        <authorList>
            <person name="Ohno S."/>
            <person name="Katsuyama Y."/>
            <person name="Tajima Y."/>
            <person name="Izumikawa M."/>
            <person name="Takagi M."/>
            <person name="Fujie M."/>
            <person name="Satoh N."/>
            <person name="Shin-Ya K."/>
            <person name="Ohnishi Y."/>
        </authorList>
    </citation>
    <scope>NUCLEOTIDE SEQUENCE</scope>
    <source>
        <strain evidence="14">MSC090213JE08</strain>
    </source>
</reference>
<dbReference type="Gene3D" id="3.40.47.10">
    <property type="match status" value="1"/>
</dbReference>
<dbReference type="FunFam" id="3.40.366.10:FF:000002">
    <property type="entry name" value="Probable polyketide synthase 2"/>
    <property type="match status" value="1"/>
</dbReference>
<gene>
    <name evidence="14" type="primary">stzB</name>
</gene>
<feature type="compositionally biased region" description="Basic and acidic residues" evidence="10">
    <location>
        <begin position="21"/>
        <end position="30"/>
    </location>
</feature>
<dbReference type="InterPro" id="IPR057326">
    <property type="entry name" value="KR_dom"/>
</dbReference>
<dbReference type="SUPFAM" id="SSF55048">
    <property type="entry name" value="Probable ACP-binding domain of malonyl-CoA ACP transacylase"/>
    <property type="match status" value="1"/>
</dbReference>
<feature type="domain" description="PKS/mFAS DH" evidence="13">
    <location>
        <begin position="1002"/>
        <end position="1263"/>
    </location>
</feature>
<dbReference type="PANTHER" id="PTHR43775">
    <property type="entry name" value="FATTY ACID SYNTHASE"/>
    <property type="match status" value="1"/>
</dbReference>
<evidence type="ECO:0000256" key="7">
    <source>
        <dbReference type="ARBA" id="ARBA00023268"/>
    </source>
</evidence>
<evidence type="ECO:0000256" key="2">
    <source>
        <dbReference type="ARBA" id="ARBA00004792"/>
    </source>
</evidence>